<gene>
    <name evidence="8" type="ORF">DXV75_00710</name>
</gene>
<evidence type="ECO:0000256" key="2">
    <source>
        <dbReference type="ARBA" id="ARBA00023136"/>
    </source>
</evidence>
<name>A0A3D8MEP2_9ALTE</name>
<dbReference type="SUPFAM" id="SSF56935">
    <property type="entry name" value="Porins"/>
    <property type="match status" value="1"/>
</dbReference>
<reference evidence="9" key="1">
    <citation type="submission" date="2018-08" db="EMBL/GenBank/DDBJ databases">
        <authorList>
            <person name="Zhang J."/>
            <person name="Du Z.-J."/>
        </authorList>
    </citation>
    <scope>NUCLEOTIDE SEQUENCE [LARGE SCALE GENOMIC DNA]</scope>
    <source>
        <strain evidence="9">KCTC 52655</strain>
    </source>
</reference>
<dbReference type="AlphaFoldDB" id="A0A3D8MEP2"/>
<dbReference type="Gene3D" id="2.170.130.10">
    <property type="entry name" value="TonB-dependent receptor, plug domain"/>
    <property type="match status" value="1"/>
</dbReference>
<dbReference type="PANTHER" id="PTHR40980">
    <property type="entry name" value="PLUG DOMAIN-CONTAINING PROTEIN"/>
    <property type="match status" value="1"/>
</dbReference>
<keyword evidence="9" id="KW-1185">Reference proteome</keyword>
<keyword evidence="2 4" id="KW-0472">Membrane</keyword>
<dbReference type="InterPro" id="IPR036942">
    <property type="entry name" value="Beta-barrel_TonB_sf"/>
</dbReference>
<feature type="domain" description="TonB-dependent receptor-like beta-barrel" evidence="6">
    <location>
        <begin position="395"/>
        <end position="889"/>
    </location>
</feature>
<dbReference type="InterPro" id="IPR037066">
    <property type="entry name" value="Plug_dom_sf"/>
</dbReference>
<feature type="chain" id="PRO_5017777925" evidence="5">
    <location>
        <begin position="35"/>
        <end position="922"/>
    </location>
</feature>
<keyword evidence="5" id="KW-0732">Signal</keyword>
<evidence type="ECO:0000256" key="5">
    <source>
        <dbReference type="SAM" id="SignalP"/>
    </source>
</evidence>
<evidence type="ECO:0000313" key="8">
    <source>
        <dbReference type="EMBL" id="RDV29021.1"/>
    </source>
</evidence>
<dbReference type="InterPro" id="IPR000531">
    <property type="entry name" value="Beta-barrel_TonB"/>
</dbReference>
<comment type="subcellular location">
    <subcellularLocation>
        <location evidence="1 4">Cell outer membrane</location>
    </subcellularLocation>
</comment>
<feature type="domain" description="TonB-dependent receptor plug" evidence="7">
    <location>
        <begin position="70"/>
        <end position="165"/>
    </location>
</feature>
<dbReference type="Gene3D" id="2.40.170.20">
    <property type="entry name" value="TonB-dependent receptor, beta-barrel domain"/>
    <property type="match status" value="1"/>
</dbReference>
<comment type="caution">
    <text evidence="8">The sequence shown here is derived from an EMBL/GenBank/DDBJ whole genome shotgun (WGS) entry which is preliminary data.</text>
</comment>
<dbReference type="RefSeq" id="WP_115591312.1">
    <property type="nucleotide sequence ID" value="NZ_QRHA01000001.1"/>
</dbReference>
<proteinExistence type="inferred from homology"/>
<feature type="signal peptide" evidence="5">
    <location>
        <begin position="1"/>
        <end position="34"/>
    </location>
</feature>
<accession>A0A3D8MEP2</accession>
<evidence type="ECO:0000313" key="9">
    <source>
        <dbReference type="Proteomes" id="UP000256561"/>
    </source>
</evidence>
<dbReference type="Proteomes" id="UP000256561">
    <property type="component" value="Unassembled WGS sequence"/>
</dbReference>
<evidence type="ECO:0000256" key="1">
    <source>
        <dbReference type="ARBA" id="ARBA00004442"/>
    </source>
</evidence>
<dbReference type="OrthoDB" id="8727862at2"/>
<dbReference type="Pfam" id="PF00593">
    <property type="entry name" value="TonB_dep_Rec_b-barrel"/>
    <property type="match status" value="1"/>
</dbReference>
<sequence>MTKATMSSRTNPLSKRTLVGIAIASALQAPVALAQTPASSENVVEVIEVRGFTSSLKASMLDKKASDVVSDGITAEDLGKFPDQNVAESLQRITGVAIDRSGGEGQFITVRGFGPEFNTVLVNGRQLATENQGRAFSFDTLPAELISGANVYKSPMASMQEGGIGATVELTTARPFDFDGFKAAASVKGMYEDVAEEVTPQMSGLVSNTFADGTIGVLASASFQQRKSQTNVLETRYWRPGVSLTNRSELDNPAYAETAQFNDVYVPQNFDQIVDMADRERTTATLVGQYMPNDNMTLTLDGMISKFEVDSDASSVGHWFSDSNLDNLEFTENGSVASMDSTVVGGVGGATDFIQRRYGRDVTIQAFGANFEWIISDTLSGEFDISTSTAEDNSGGRNYFTVVGYNNDYSIDYSGSVPSLTVNGGSEALLNKPAGRMHYNERNGFDTEDTINEYRADFTWIPEELTVFSKMEFGVYFQDREKQNQRRFASACNIYCGYQFDLPDDYLSEFSAQNFFGGVPNQWLTYDPEAFFEYATSDAAAQQIADATGQALSDVQAALAATNLDNPPLGNDSFTVSEEVFSTYAQFFFATEVADMPLDINFGFRYSETDTSVSGIGQIVKDLEPIPNDPSDLNVVYETEVGDIIEESASYSNLLPNLNAKLAVTDEFMLRFGFSQTLTRPTMGDMVPVFNVTVARPNQLQAQAGNTELKPFLSTNWDVSAEWYYDDTSYLAAAFFQKEVEDFIIATVESETLNLDSGAYDFDVRRPRNGEVANVDGLEIAWLHTLESGFGIQANATFVNSDAEFDASNTNQIFALPGLGDSQNLTVFYEKDAFQARVALNNREAFMQDLVSPLGGIEPRFTDTYTQVDVSASYDINETFTVFFEGINVTGEELHRYGRYQEQFVQLVDDGARYALGVRATF</sequence>
<protein>
    <submittedName>
        <fullName evidence="8">TonB-dependent receptor</fullName>
    </submittedName>
</protein>
<dbReference type="PANTHER" id="PTHR40980:SF3">
    <property type="entry name" value="TONB-DEPENDENT RECEPTOR-LIKE BETA-BARREL DOMAIN-CONTAINING PROTEIN"/>
    <property type="match status" value="1"/>
</dbReference>
<dbReference type="GO" id="GO:0009279">
    <property type="term" value="C:cell outer membrane"/>
    <property type="evidence" value="ECO:0007669"/>
    <property type="project" value="UniProtKB-SubCell"/>
</dbReference>
<comment type="similarity">
    <text evidence="4">Belongs to the TonB-dependent receptor family.</text>
</comment>
<dbReference type="NCBIfam" id="TIGR01782">
    <property type="entry name" value="TonB-Xanth-Caul"/>
    <property type="match status" value="1"/>
</dbReference>
<keyword evidence="3" id="KW-0998">Cell outer membrane</keyword>
<keyword evidence="8" id="KW-0675">Receptor</keyword>
<dbReference type="EMBL" id="QRHA01000001">
    <property type="protein sequence ID" value="RDV29021.1"/>
    <property type="molecule type" value="Genomic_DNA"/>
</dbReference>
<dbReference type="Pfam" id="PF07715">
    <property type="entry name" value="Plug"/>
    <property type="match status" value="1"/>
</dbReference>
<evidence type="ECO:0000256" key="3">
    <source>
        <dbReference type="ARBA" id="ARBA00023237"/>
    </source>
</evidence>
<organism evidence="8 9">
    <name type="scientific">Alteromonas aestuariivivens</name>
    <dbReference type="NCBI Taxonomy" id="1938339"/>
    <lineage>
        <taxon>Bacteria</taxon>
        <taxon>Pseudomonadati</taxon>
        <taxon>Pseudomonadota</taxon>
        <taxon>Gammaproteobacteria</taxon>
        <taxon>Alteromonadales</taxon>
        <taxon>Alteromonadaceae</taxon>
        <taxon>Alteromonas/Salinimonas group</taxon>
        <taxon>Alteromonas</taxon>
    </lineage>
</organism>
<dbReference type="InterPro" id="IPR010104">
    <property type="entry name" value="TonB_rcpt_bac"/>
</dbReference>
<keyword evidence="4" id="KW-0798">TonB box</keyword>
<evidence type="ECO:0000259" key="7">
    <source>
        <dbReference type="Pfam" id="PF07715"/>
    </source>
</evidence>
<evidence type="ECO:0000259" key="6">
    <source>
        <dbReference type="Pfam" id="PF00593"/>
    </source>
</evidence>
<dbReference type="InterPro" id="IPR012910">
    <property type="entry name" value="Plug_dom"/>
</dbReference>
<evidence type="ECO:0000256" key="4">
    <source>
        <dbReference type="RuleBase" id="RU003357"/>
    </source>
</evidence>
<dbReference type="CDD" id="cd01347">
    <property type="entry name" value="ligand_gated_channel"/>
    <property type="match status" value="1"/>
</dbReference>